<dbReference type="Pfam" id="PF00535">
    <property type="entry name" value="Glycos_transf_2"/>
    <property type="match status" value="1"/>
</dbReference>
<keyword evidence="4" id="KW-1185">Reference proteome</keyword>
<gene>
    <name evidence="3" type="ORF">H6G59_16070</name>
</gene>
<proteinExistence type="predicted"/>
<dbReference type="SUPFAM" id="SSF53448">
    <property type="entry name" value="Nucleotide-diphospho-sugar transferases"/>
    <property type="match status" value="1"/>
</dbReference>
<dbReference type="CDD" id="cd02525">
    <property type="entry name" value="Succinoglycan_BP_ExoA"/>
    <property type="match status" value="1"/>
</dbReference>
<accession>A0ABR8FHN6</accession>
<dbReference type="RefSeq" id="WP_190716135.1">
    <property type="nucleotide sequence ID" value="NZ_JACJST010000014.1"/>
</dbReference>
<evidence type="ECO:0000313" key="3">
    <source>
        <dbReference type="EMBL" id="MBD2569385.1"/>
    </source>
</evidence>
<name>A0ABR8FHN6_9NOST</name>
<evidence type="ECO:0000256" key="1">
    <source>
        <dbReference type="SAM" id="Phobius"/>
    </source>
</evidence>
<keyword evidence="1" id="KW-0812">Transmembrane</keyword>
<dbReference type="InterPro" id="IPR001173">
    <property type="entry name" value="Glyco_trans_2-like"/>
</dbReference>
<reference evidence="3 4" key="1">
    <citation type="journal article" date="2020" name="ISME J.">
        <title>Comparative genomics reveals insights into cyanobacterial evolution and habitat adaptation.</title>
        <authorList>
            <person name="Chen M.Y."/>
            <person name="Teng W.K."/>
            <person name="Zhao L."/>
            <person name="Hu C.X."/>
            <person name="Zhou Y.K."/>
            <person name="Han B.P."/>
            <person name="Song L.R."/>
            <person name="Shu W.S."/>
        </authorList>
    </citation>
    <scope>NUCLEOTIDE SEQUENCE [LARGE SCALE GENOMIC DNA]</scope>
    <source>
        <strain evidence="3 4">FACHB-196</strain>
    </source>
</reference>
<evidence type="ECO:0000259" key="2">
    <source>
        <dbReference type="Pfam" id="PF00535"/>
    </source>
</evidence>
<protein>
    <submittedName>
        <fullName evidence="3">Glycosyltransferase family 2 protein</fullName>
    </submittedName>
</protein>
<feature type="transmembrane region" description="Helical" evidence="1">
    <location>
        <begin position="301"/>
        <end position="321"/>
    </location>
</feature>
<keyword evidence="1" id="KW-0472">Membrane</keyword>
<sequence length="380" mass="42708">MESRTSVKQVISPSVSIAIPVYNEAHYIEKLVYSFLATLYPNLVEVMIADGGSTDGTQDIIQHLSTEDSRVRLLHNPQKVQSAGLNLILLHCTGDIFLRADAHSDYASDYIERCVELLLESQALNIGGATRFAAKTPFQAGVALASKSFLGGGSAKHRNPDYDGYADTLFLGCFWRKTLQTVSGYSTDATTNEDAELNLRLQKLFVDMNQIPSQDTGVQQNLMGKTYGAVYVSSKIKVWYYPRNTWKSLLIQYFKYGRGRYLTDVKHPKYSPIRGKLPFVVISGTIIMGIISFFVQFLQPFFKALILVGLLSIILEGLRVTSKFSKNFSKEIWRGVEHQLPSTLSCWFFCVVSLTTMLIAHFAGYAYQNFRHNILKISGW</sequence>
<feature type="domain" description="Glycosyltransferase 2-like" evidence="2">
    <location>
        <begin position="16"/>
        <end position="131"/>
    </location>
</feature>
<dbReference type="PANTHER" id="PTHR43630">
    <property type="entry name" value="POLY-BETA-1,6-N-ACETYL-D-GLUCOSAMINE SYNTHASE"/>
    <property type="match status" value="1"/>
</dbReference>
<keyword evidence="1" id="KW-1133">Transmembrane helix</keyword>
<dbReference type="Gene3D" id="3.90.550.10">
    <property type="entry name" value="Spore Coat Polysaccharide Biosynthesis Protein SpsA, Chain A"/>
    <property type="match status" value="1"/>
</dbReference>
<comment type="caution">
    <text evidence="3">The sequence shown here is derived from an EMBL/GenBank/DDBJ whole genome shotgun (WGS) entry which is preliminary data.</text>
</comment>
<organism evidence="3 4">
    <name type="scientific">Anabaena lutea FACHB-196</name>
    <dbReference type="NCBI Taxonomy" id="2692881"/>
    <lineage>
        <taxon>Bacteria</taxon>
        <taxon>Bacillati</taxon>
        <taxon>Cyanobacteriota</taxon>
        <taxon>Cyanophyceae</taxon>
        <taxon>Nostocales</taxon>
        <taxon>Nostocaceae</taxon>
        <taxon>Anabaena</taxon>
    </lineage>
</organism>
<evidence type="ECO:0000313" key="4">
    <source>
        <dbReference type="Proteomes" id="UP000640531"/>
    </source>
</evidence>
<dbReference type="InterPro" id="IPR029044">
    <property type="entry name" value="Nucleotide-diphossugar_trans"/>
</dbReference>
<feature type="transmembrane region" description="Helical" evidence="1">
    <location>
        <begin position="342"/>
        <end position="367"/>
    </location>
</feature>
<dbReference type="Proteomes" id="UP000640531">
    <property type="component" value="Unassembled WGS sequence"/>
</dbReference>
<dbReference type="EMBL" id="JACJST010000014">
    <property type="protein sequence ID" value="MBD2569385.1"/>
    <property type="molecule type" value="Genomic_DNA"/>
</dbReference>
<dbReference type="PANTHER" id="PTHR43630:SF2">
    <property type="entry name" value="GLYCOSYLTRANSFERASE"/>
    <property type="match status" value="1"/>
</dbReference>
<feature type="transmembrane region" description="Helical" evidence="1">
    <location>
        <begin position="277"/>
        <end position="295"/>
    </location>
</feature>